<organism evidence="5 6">
    <name type="scientific">Reichenbachiella agariperforans</name>
    <dbReference type="NCBI Taxonomy" id="156994"/>
    <lineage>
        <taxon>Bacteria</taxon>
        <taxon>Pseudomonadati</taxon>
        <taxon>Bacteroidota</taxon>
        <taxon>Cytophagia</taxon>
        <taxon>Cytophagales</taxon>
        <taxon>Reichenbachiellaceae</taxon>
        <taxon>Reichenbachiella</taxon>
    </lineage>
</organism>
<dbReference type="Gene3D" id="3.20.20.140">
    <property type="entry name" value="Metal-dependent hydrolases"/>
    <property type="match status" value="1"/>
</dbReference>
<dbReference type="PIRSF" id="PIRSF016557">
    <property type="entry name" value="Caps_synth_CpsB"/>
    <property type="match status" value="1"/>
</dbReference>
<evidence type="ECO:0000256" key="2">
    <source>
        <dbReference type="ARBA" id="ARBA00013064"/>
    </source>
</evidence>
<dbReference type="AlphaFoldDB" id="A0A1M6TTK9"/>
<dbReference type="Pfam" id="PF19567">
    <property type="entry name" value="CpsB_CapC"/>
    <property type="match status" value="1"/>
</dbReference>
<protein>
    <recommendedName>
        <fullName evidence="2">protein-tyrosine-phosphatase</fullName>
        <ecNumber evidence="2">3.1.3.48</ecNumber>
    </recommendedName>
</protein>
<sequence>MINWFNHRKPQPSIHTDLHSHLIPGIDDGVKSWEQSLNIIQGLYALGVNKIITTPHIINDYYPNKPETILAGVEELNQRLTEADIKAKVIAGAEYYIDDWFIAAIDDDTELLTFGNQYILVETAFMNKPLQLEEVFFKLRAKGFTPILAHPERYQYLQENYSLIQPIIDMGVKLQINSSSFIGYYSKEAKKTAEHLVKQGQVHFIGSDIHHEQHLANYQKAMKTKYFKKAGQLSLLNNSL</sequence>
<dbReference type="RefSeq" id="WP_073123944.1">
    <property type="nucleotide sequence ID" value="NZ_FRAA01000006.1"/>
</dbReference>
<dbReference type="GO" id="GO:0030145">
    <property type="term" value="F:manganese ion binding"/>
    <property type="evidence" value="ECO:0007669"/>
    <property type="project" value="InterPro"/>
</dbReference>
<dbReference type="SUPFAM" id="SSF89550">
    <property type="entry name" value="PHP domain-like"/>
    <property type="match status" value="1"/>
</dbReference>
<dbReference type="EC" id="3.1.3.48" evidence="2"/>
<reference evidence="6" key="1">
    <citation type="submission" date="2016-11" db="EMBL/GenBank/DDBJ databases">
        <authorList>
            <person name="Varghese N."/>
            <person name="Submissions S."/>
        </authorList>
    </citation>
    <scope>NUCLEOTIDE SEQUENCE [LARGE SCALE GENOMIC DNA]</scope>
    <source>
        <strain evidence="6">DSM 26134</strain>
    </source>
</reference>
<dbReference type="Proteomes" id="UP000184474">
    <property type="component" value="Unassembled WGS sequence"/>
</dbReference>
<name>A0A1M6TTK9_REIAG</name>
<evidence type="ECO:0000256" key="3">
    <source>
        <dbReference type="ARBA" id="ARBA00022801"/>
    </source>
</evidence>
<dbReference type="InterPro" id="IPR016667">
    <property type="entry name" value="Caps_polysacc_synth_CpsB/CapC"/>
</dbReference>
<dbReference type="EMBL" id="FRAA01000006">
    <property type="protein sequence ID" value="SHK60287.1"/>
    <property type="molecule type" value="Genomic_DNA"/>
</dbReference>
<accession>A0A1M6TTK9</accession>
<dbReference type="PANTHER" id="PTHR39181:SF1">
    <property type="entry name" value="TYROSINE-PROTEIN PHOSPHATASE YWQE"/>
    <property type="match status" value="1"/>
</dbReference>
<evidence type="ECO:0000313" key="5">
    <source>
        <dbReference type="EMBL" id="SHK60287.1"/>
    </source>
</evidence>
<dbReference type="GO" id="GO:0004725">
    <property type="term" value="F:protein tyrosine phosphatase activity"/>
    <property type="evidence" value="ECO:0007669"/>
    <property type="project" value="UniProtKB-EC"/>
</dbReference>
<keyword evidence="6" id="KW-1185">Reference proteome</keyword>
<dbReference type="PANTHER" id="PTHR39181">
    <property type="entry name" value="TYROSINE-PROTEIN PHOSPHATASE YWQE"/>
    <property type="match status" value="1"/>
</dbReference>
<proteinExistence type="inferred from homology"/>
<evidence type="ECO:0000313" key="6">
    <source>
        <dbReference type="Proteomes" id="UP000184474"/>
    </source>
</evidence>
<evidence type="ECO:0000256" key="1">
    <source>
        <dbReference type="ARBA" id="ARBA00005750"/>
    </source>
</evidence>
<keyword evidence="3" id="KW-0378">Hydrolase</keyword>
<comment type="catalytic activity">
    <reaction evidence="4">
        <text>O-phospho-L-tyrosyl-[protein] + H2O = L-tyrosyl-[protein] + phosphate</text>
        <dbReference type="Rhea" id="RHEA:10684"/>
        <dbReference type="Rhea" id="RHEA-COMP:10136"/>
        <dbReference type="Rhea" id="RHEA-COMP:20101"/>
        <dbReference type="ChEBI" id="CHEBI:15377"/>
        <dbReference type="ChEBI" id="CHEBI:43474"/>
        <dbReference type="ChEBI" id="CHEBI:46858"/>
        <dbReference type="ChEBI" id="CHEBI:61978"/>
        <dbReference type="EC" id="3.1.3.48"/>
    </reaction>
</comment>
<gene>
    <name evidence="5" type="ORF">SAMN04488028_106180</name>
</gene>
<evidence type="ECO:0000256" key="4">
    <source>
        <dbReference type="ARBA" id="ARBA00051722"/>
    </source>
</evidence>
<comment type="similarity">
    <text evidence="1">Belongs to the metallo-dependent hydrolases superfamily. CpsB/CapC family.</text>
</comment>
<dbReference type="STRING" id="156994.SAMN04488028_106180"/>
<dbReference type="InterPro" id="IPR016195">
    <property type="entry name" value="Pol/histidinol_Pase-like"/>
</dbReference>